<dbReference type="EMBL" id="JACIDK010000006">
    <property type="protein sequence ID" value="MBB3892918.1"/>
    <property type="molecule type" value="Genomic_DNA"/>
</dbReference>
<comment type="caution">
    <text evidence="1">The sequence shown here is derived from an EMBL/GenBank/DDBJ whole genome shotgun (WGS) entry which is preliminary data.</text>
</comment>
<dbReference type="RefSeq" id="WP_183775894.1">
    <property type="nucleotide sequence ID" value="NZ_JACIDK010000006.1"/>
</dbReference>
<accession>A0A840A3F6</accession>
<dbReference type="Proteomes" id="UP000530564">
    <property type="component" value="Unassembled WGS sequence"/>
</dbReference>
<name>A0A840A3F6_9CAUL</name>
<dbReference type="AlphaFoldDB" id="A0A840A3F6"/>
<protein>
    <submittedName>
        <fullName evidence="1">Uncharacterized protein</fullName>
    </submittedName>
</protein>
<reference evidence="1 2" key="1">
    <citation type="submission" date="2020-08" db="EMBL/GenBank/DDBJ databases">
        <title>Genomic Encyclopedia of Type Strains, Phase IV (KMG-IV): sequencing the most valuable type-strain genomes for metagenomic binning, comparative biology and taxonomic classification.</title>
        <authorList>
            <person name="Goeker M."/>
        </authorList>
    </citation>
    <scope>NUCLEOTIDE SEQUENCE [LARGE SCALE GENOMIC DNA]</scope>
    <source>
        <strain evidence="1 2">DSM 21793</strain>
    </source>
</reference>
<keyword evidence="2" id="KW-1185">Reference proteome</keyword>
<evidence type="ECO:0000313" key="1">
    <source>
        <dbReference type="EMBL" id="MBB3892918.1"/>
    </source>
</evidence>
<evidence type="ECO:0000313" key="2">
    <source>
        <dbReference type="Proteomes" id="UP000530564"/>
    </source>
</evidence>
<sequence>MVTVYHFTYPAGGAPTSANRLATREAIEALPGAERLLCTGIAVRATAVENGFLSAEYDWTEGAAESASDLKPDQ</sequence>
<proteinExistence type="predicted"/>
<organism evidence="1 2">
    <name type="scientific">Phenylobacterium haematophilum</name>
    <dbReference type="NCBI Taxonomy" id="98513"/>
    <lineage>
        <taxon>Bacteria</taxon>
        <taxon>Pseudomonadati</taxon>
        <taxon>Pseudomonadota</taxon>
        <taxon>Alphaproteobacteria</taxon>
        <taxon>Caulobacterales</taxon>
        <taxon>Caulobacteraceae</taxon>
        <taxon>Phenylobacterium</taxon>
    </lineage>
</organism>
<gene>
    <name evidence="1" type="ORF">GGQ61_003656</name>
</gene>